<dbReference type="InterPro" id="IPR016987">
    <property type="entry name" value="UCP023238"/>
</dbReference>
<comment type="caution">
    <text evidence="1">The sequence shown here is derived from an EMBL/GenBank/DDBJ whole genome shotgun (WGS) entry which is preliminary data.</text>
</comment>
<dbReference type="EMBL" id="BAAAGA010000004">
    <property type="protein sequence ID" value="GAA0621317.1"/>
    <property type="molecule type" value="Genomic_DNA"/>
</dbReference>
<gene>
    <name evidence="1" type="ORF">GCM10009422_16330</name>
</gene>
<dbReference type="PIRSF" id="PIRSF032038">
    <property type="entry name" value="UCP023238"/>
    <property type="match status" value="1"/>
</dbReference>
<evidence type="ECO:0000313" key="1">
    <source>
        <dbReference type="EMBL" id="GAA0621317.1"/>
    </source>
</evidence>
<protein>
    <submittedName>
        <fullName evidence="1">Uncharacterized protein</fullName>
    </submittedName>
</protein>
<keyword evidence="2" id="KW-1185">Reference proteome</keyword>
<dbReference type="Proteomes" id="UP001501352">
    <property type="component" value="Unassembled WGS sequence"/>
</dbReference>
<name>A0ABN1GVZ2_9CAUL</name>
<sequence length="172" mass="18916">MPLISHVAAIMIAAAPAGQERVEPQGRPETLTRLMACRSISEGAERLACYDAAAGAIDTAERQGDLVVIDRAQAEETRRQLFGFEVPTLPRLFSGAPQAEIESIETSLQSASQLAENRWVFRLADGSVWRQIDSDPVRFQNRAGQEVRVRKASLGSFLLTVGNSRAVRVRRQ</sequence>
<evidence type="ECO:0000313" key="2">
    <source>
        <dbReference type="Proteomes" id="UP001501352"/>
    </source>
</evidence>
<organism evidence="1 2">
    <name type="scientific">Brevundimonas kwangchunensis</name>
    <dbReference type="NCBI Taxonomy" id="322163"/>
    <lineage>
        <taxon>Bacteria</taxon>
        <taxon>Pseudomonadati</taxon>
        <taxon>Pseudomonadota</taxon>
        <taxon>Alphaproteobacteria</taxon>
        <taxon>Caulobacterales</taxon>
        <taxon>Caulobacteraceae</taxon>
        <taxon>Brevundimonas</taxon>
    </lineage>
</organism>
<dbReference type="RefSeq" id="WP_343792570.1">
    <property type="nucleotide sequence ID" value="NZ_BAAAGA010000004.1"/>
</dbReference>
<proteinExistence type="predicted"/>
<reference evidence="1 2" key="1">
    <citation type="journal article" date="2019" name="Int. J. Syst. Evol. Microbiol.">
        <title>The Global Catalogue of Microorganisms (GCM) 10K type strain sequencing project: providing services to taxonomists for standard genome sequencing and annotation.</title>
        <authorList>
            <consortium name="The Broad Institute Genomics Platform"/>
            <consortium name="The Broad Institute Genome Sequencing Center for Infectious Disease"/>
            <person name="Wu L."/>
            <person name="Ma J."/>
        </authorList>
    </citation>
    <scope>NUCLEOTIDE SEQUENCE [LARGE SCALE GENOMIC DNA]</scope>
    <source>
        <strain evidence="1 2">JCM 12928</strain>
    </source>
</reference>
<accession>A0ABN1GVZ2</accession>